<feature type="transmembrane region" description="Helical" evidence="1">
    <location>
        <begin position="108"/>
        <end position="127"/>
    </location>
</feature>
<gene>
    <name evidence="2" type="ORF">GCM10007964_02000</name>
</gene>
<sequence length="189" mass="20606">MGQINERQFAEVRRSVPFFWYGTRRGRRTAVVLGAAAVALGYVSAVVCWFLAPSDPAMWTTFTLGGIGLLVYAWAYAVLLVASGGAVAMGENRLDERQLAERRQVRSLAHRATAWLLGLTLALTFFLDGADHFLVRIPTAAAVIYVFALFLTHLILPHLITGWRLPDPLAEDEENEGPLAEPSGNGAPA</sequence>
<reference evidence="2" key="2">
    <citation type="submission" date="2020-09" db="EMBL/GenBank/DDBJ databases">
        <authorList>
            <person name="Sun Q."/>
            <person name="Ohkuma M."/>
        </authorList>
    </citation>
    <scope>NUCLEOTIDE SEQUENCE</scope>
    <source>
        <strain evidence="2">JCM 13064</strain>
    </source>
</reference>
<proteinExistence type="predicted"/>
<keyword evidence="3" id="KW-1185">Reference proteome</keyword>
<keyword evidence="1" id="KW-1133">Transmembrane helix</keyword>
<name>A0A917VBU2_9ACTN</name>
<keyword evidence="1" id="KW-0472">Membrane</keyword>
<keyword evidence="1" id="KW-0812">Transmembrane</keyword>
<feature type="transmembrane region" description="Helical" evidence="1">
    <location>
        <begin position="64"/>
        <end position="87"/>
    </location>
</feature>
<evidence type="ECO:0000256" key="1">
    <source>
        <dbReference type="SAM" id="Phobius"/>
    </source>
</evidence>
<accession>A0A917VBU2</accession>
<dbReference type="RefSeq" id="WP_189160994.1">
    <property type="nucleotide sequence ID" value="NZ_BMNT01000001.1"/>
</dbReference>
<feature type="transmembrane region" description="Helical" evidence="1">
    <location>
        <begin position="133"/>
        <end position="156"/>
    </location>
</feature>
<evidence type="ECO:0000313" key="2">
    <source>
        <dbReference type="EMBL" id="GGK62457.1"/>
    </source>
</evidence>
<dbReference type="EMBL" id="BMNT01000001">
    <property type="protein sequence ID" value="GGK62457.1"/>
    <property type="molecule type" value="Genomic_DNA"/>
</dbReference>
<organism evidence="2 3">
    <name type="scientific">Sphaerisporangium melleum</name>
    <dbReference type="NCBI Taxonomy" id="321316"/>
    <lineage>
        <taxon>Bacteria</taxon>
        <taxon>Bacillati</taxon>
        <taxon>Actinomycetota</taxon>
        <taxon>Actinomycetes</taxon>
        <taxon>Streptosporangiales</taxon>
        <taxon>Streptosporangiaceae</taxon>
        <taxon>Sphaerisporangium</taxon>
    </lineage>
</organism>
<comment type="caution">
    <text evidence="2">The sequence shown here is derived from an EMBL/GenBank/DDBJ whole genome shotgun (WGS) entry which is preliminary data.</text>
</comment>
<reference evidence="2" key="1">
    <citation type="journal article" date="2014" name="Int. J. Syst. Evol. Microbiol.">
        <title>Complete genome sequence of Corynebacterium casei LMG S-19264T (=DSM 44701T), isolated from a smear-ripened cheese.</title>
        <authorList>
            <consortium name="US DOE Joint Genome Institute (JGI-PGF)"/>
            <person name="Walter F."/>
            <person name="Albersmeier A."/>
            <person name="Kalinowski J."/>
            <person name="Ruckert C."/>
        </authorList>
    </citation>
    <scope>NUCLEOTIDE SEQUENCE</scope>
    <source>
        <strain evidence="2">JCM 13064</strain>
    </source>
</reference>
<feature type="transmembrane region" description="Helical" evidence="1">
    <location>
        <begin position="30"/>
        <end position="52"/>
    </location>
</feature>
<dbReference type="AlphaFoldDB" id="A0A917VBU2"/>
<dbReference type="Proteomes" id="UP000645217">
    <property type="component" value="Unassembled WGS sequence"/>
</dbReference>
<protein>
    <submittedName>
        <fullName evidence="2">Uncharacterized protein</fullName>
    </submittedName>
</protein>
<evidence type="ECO:0000313" key="3">
    <source>
        <dbReference type="Proteomes" id="UP000645217"/>
    </source>
</evidence>